<name>A0A1V8YAU6_9ENTE</name>
<dbReference type="Pfam" id="PF05043">
    <property type="entry name" value="Mga"/>
    <property type="match status" value="1"/>
</dbReference>
<evidence type="ECO:0000313" key="4">
    <source>
        <dbReference type="EMBL" id="OQO69747.1"/>
    </source>
</evidence>
<dbReference type="InterPro" id="IPR050661">
    <property type="entry name" value="BglG_antiterminators"/>
</dbReference>
<gene>
    <name evidence="4" type="ORF">BH747_09310</name>
</gene>
<dbReference type="InterPro" id="IPR036388">
    <property type="entry name" value="WH-like_DNA-bd_sf"/>
</dbReference>
<organism evidence="4 5">
    <name type="scientific">Enterococcus villorum</name>
    <dbReference type="NCBI Taxonomy" id="112904"/>
    <lineage>
        <taxon>Bacteria</taxon>
        <taxon>Bacillati</taxon>
        <taxon>Bacillota</taxon>
        <taxon>Bacilli</taxon>
        <taxon>Lactobacillales</taxon>
        <taxon>Enterococcaceae</taxon>
        <taxon>Enterococcus</taxon>
    </lineage>
</organism>
<accession>A0A1V8YAU6</accession>
<evidence type="ECO:0000313" key="5">
    <source>
        <dbReference type="Proteomes" id="UP000192477"/>
    </source>
</evidence>
<keyword evidence="2" id="KW-0804">Transcription</keyword>
<reference evidence="4 5" key="1">
    <citation type="journal article" date="2017" name="BMC Microbiol.">
        <title>Comparative genomics of Enterococcus spp. isolated from bovine feces.</title>
        <authorList>
            <person name="Beukers A.G."/>
            <person name="Zaheer R."/>
            <person name="Goji N."/>
            <person name="Amoako K.K."/>
            <person name="Chaves A.V."/>
            <person name="Ward M.P."/>
            <person name="McAllister T.A."/>
        </authorList>
    </citation>
    <scope>NUCLEOTIDE SEQUENCE [LARGE SCALE GENOMIC DNA]</scope>
    <source>
        <strain evidence="4 5">F1129D 143</strain>
    </source>
</reference>
<proteinExistence type="predicted"/>
<dbReference type="Gene3D" id="1.10.10.10">
    <property type="entry name" value="Winged helix-like DNA-binding domain superfamily/Winged helix DNA-binding domain"/>
    <property type="match status" value="1"/>
</dbReference>
<comment type="caution">
    <text evidence="4">The sequence shown here is derived from an EMBL/GenBank/DDBJ whole genome shotgun (WGS) entry which is preliminary data.</text>
</comment>
<feature type="domain" description="Mga helix-turn-helix" evidence="3">
    <location>
        <begin position="87"/>
        <end position="165"/>
    </location>
</feature>
<dbReference type="EMBL" id="MJEA01000009">
    <property type="protein sequence ID" value="OQO69747.1"/>
    <property type="molecule type" value="Genomic_DNA"/>
</dbReference>
<dbReference type="OrthoDB" id="2185300at2"/>
<dbReference type="PANTHER" id="PTHR30185">
    <property type="entry name" value="CRYPTIC BETA-GLUCOSIDE BGL OPERON ANTITERMINATOR"/>
    <property type="match status" value="1"/>
</dbReference>
<protein>
    <recommendedName>
        <fullName evidence="3">Mga helix-turn-helix domain-containing protein</fullName>
    </recommendedName>
</protein>
<dbReference type="Proteomes" id="UP000192477">
    <property type="component" value="Unassembled WGS sequence"/>
</dbReference>
<dbReference type="InterPro" id="IPR007737">
    <property type="entry name" value="Mga_HTH"/>
</dbReference>
<evidence type="ECO:0000259" key="3">
    <source>
        <dbReference type="Pfam" id="PF05043"/>
    </source>
</evidence>
<evidence type="ECO:0000256" key="1">
    <source>
        <dbReference type="ARBA" id="ARBA00023015"/>
    </source>
</evidence>
<sequence>MVKKFQLLDSHDLFEYKLITYIFDRDCSVSKKELLENFFVTSRTLKTMIDSINERVTVYVNSGDIILFDPYTKCYFIDRKFKNLKINILSEYVTTSVNFKILDSILNDNHITVEKCIRQNAISRANFFRRLKQINNLLNEFNLIIRNCKLVGNEGQLQYFRQQFYQNIYPEKYLYLKTKHTSQLEKLIAFLEAHLESHFNYCQKAKLLFWFTYFIGRQKKSTNISNRLYNFVINKTTFHQFVAIIKPFFYKLGIQLSLSELAYTFIFMISNYLVPKHAIFWKHLLNESFSENDLIAKRLNILLYEFKKNNSHEEGDFRNYYLYGAHVNVCFFKGEIQYLDEEQLIDTPVVHKEQIRKTINQQFKGDGAVANEVLISKYYLYMNIQLVYSQKIRIGIALYLDPMFTEYYFRNLVAELLIEKGICIEEYNPNGQYDLVITDSESYLTNHNYQQKCIFSTDFSLANETIKHLIQEIKANKK</sequence>
<dbReference type="PANTHER" id="PTHR30185:SF18">
    <property type="entry name" value="TRANSCRIPTIONAL REGULATOR MTLR"/>
    <property type="match status" value="1"/>
</dbReference>
<dbReference type="RefSeq" id="WP_081184120.1">
    <property type="nucleotide sequence ID" value="NZ_MJEA01000009.1"/>
</dbReference>
<keyword evidence="1" id="KW-0805">Transcription regulation</keyword>
<dbReference type="AlphaFoldDB" id="A0A1V8YAU6"/>
<evidence type="ECO:0000256" key="2">
    <source>
        <dbReference type="ARBA" id="ARBA00023163"/>
    </source>
</evidence>
<dbReference type="STRING" id="112904.BH747_09310"/>